<gene>
    <name evidence="3" type="ORF">E3C22_00335</name>
    <name evidence="2" type="ORF">E3C22_17375</name>
</gene>
<dbReference type="RefSeq" id="WP_134759123.1">
    <property type="nucleotide sequence ID" value="NZ_SOZD01000001.1"/>
</dbReference>
<organism evidence="3 4">
    <name type="scientific">Jiella endophytica</name>
    <dbReference type="NCBI Taxonomy" id="2558362"/>
    <lineage>
        <taxon>Bacteria</taxon>
        <taxon>Pseudomonadati</taxon>
        <taxon>Pseudomonadota</taxon>
        <taxon>Alphaproteobacteria</taxon>
        <taxon>Hyphomicrobiales</taxon>
        <taxon>Aurantimonadaceae</taxon>
        <taxon>Jiella</taxon>
    </lineage>
</organism>
<dbReference type="OrthoDB" id="940717at2"/>
<protein>
    <recommendedName>
        <fullName evidence="1">Putative antitoxin VapB45-like DNA-binding HTH domain-containing protein</fullName>
    </recommendedName>
</protein>
<name>A0A4Y8RTW4_9HYPH</name>
<accession>A0A4Y8RTW4</accession>
<keyword evidence="4" id="KW-1185">Reference proteome</keyword>
<evidence type="ECO:0000313" key="2">
    <source>
        <dbReference type="EMBL" id="TFF20670.1"/>
    </source>
</evidence>
<sequence>MNQMTKPPVVLFDVGSYTAQEAARLLQTPARNIRRWMRGYGHSVDGEIRQVPPLWDSQLPSAENHVEIGFRDLIELRFVKAFLDAGIGLKTVRHCLEHARECVGVDHPFSTRRFQMDGRTICLESIERSGDREGFLDLKTRQYELKKVIEKSFRDLDLDDTVVARWRPFQGKSTIVIDPSRSFGQPIAAEFGVPTVALSDAVNAEGSIEKVSGLFDIPALIVRDAVKFEESLEAA</sequence>
<evidence type="ECO:0000313" key="4">
    <source>
        <dbReference type="Proteomes" id="UP000298179"/>
    </source>
</evidence>
<reference evidence="3 4" key="1">
    <citation type="submission" date="2019-03" db="EMBL/GenBank/DDBJ databases">
        <title>Jiella endophytica sp. nov., a novel endophytic bacterium isolated from root of Ficus microcarpa Linn. f.</title>
        <authorList>
            <person name="Tuo L."/>
        </authorList>
    </citation>
    <scope>NUCLEOTIDE SEQUENCE [LARGE SCALE GENOMIC DNA]</scope>
    <source>
        <strain evidence="3 4">CBS5Q-3</strain>
    </source>
</reference>
<evidence type="ECO:0000313" key="3">
    <source>
        <dbReference type="EMBL" id="TFF26971.1"/>
    </source>
</evidence>
<dbReference type="AlphaFoldDB" id="A0A4Y8RTW4"/>
<dbReference type="Proteomes" id="UP000298179">
    <property type="component" value="Unassembled WGS sequence"/>
</dbReference>
<comment type="caution">
    <text evidence="3">The sequence shown here is derived from an EMBL/GenBank/DDBJ whole genome shotgun (WGS) entry which is preliminary data.</text>
</comment>
<proteinExistence type="predicted"/>
<dbReference type="EMBL" id="SOZD01000005">
    <property type="protein sequence ID" value="TFF20670.1"/>
    <property type="molecule type" value="Genomic_DNA"/>
</dbReference>
<dbReference type="InterPro" id="IPR048708">
    <property type="entry name" value="VapB45-like_HTH"/>
</dbReference>
<dbReference type="EMBL" id="SOZD01000001">
    <property type="protein sequence ID" value="TFF26971.1"/>
    <property type="molecule type" value="Genomic_DNA"/>
</dbReference>
<evidence type="ECO:0000259" key="1">
    <source>
        <dbReference type="Pfam" id="PF21321"/>
    </source>
</evidence>
<feature type="domain" description="Putative antitoxin VapB45-like DNA-binding HTH" evidence="1">
    <location>
        <begin position="17"/>
        <end position="95"/>
    </location>
</feature>
<dbReference type="Pfam" id="PF21321">
    <property type="entry name" value="HTH_66"/>
    <property type="match status" value="1"/>
</dbReference>